<dbReference type="PANTHER" id="PTHR12161">
    <property type="entry name" value="IST1 FAMILY MEMBER"/>
    <property type="match status" value="1"/>
</dbReference>
<accession>A0A314L8D2</accession>
<evidence type="ECO:0000313" key="4">
    <source>
        <dbReference type="Proteomes" id="UP000187609"/>
    </source>
</evidence>
<gene>
    <name evidence="3" type="ORF">A4A49_11551</name>
</gene>
<evidence type="ECO:0000256" key="2">
    <source>
        <dbReference type="SAM" id="MobiDB-lite"/>
    </source>
</evidence>
<dbReference type="AlphaFoldDB" id="A0A314L8D2"/>
<dbReference type="PANTHER" id="PTHR12161:SF88">
    <property type="entry name" value="REGULATOR OF VPS4 ACTIVITY IN THE MVB PATHWAY PROTEIN"/>
    <property type="match status" value="1"/>
</dbReference>
<dbReference type="STRING" id="49451.A0A314L8D2"/>
<dbReference type="Gene3D" id="1.20.1260.60">
    <property type="entry name" value="Vacuolar protein sorting-associated protein Ist1"/>
    <property type="match status" value="1"/>
</dbReference>
<feature type="region of interest" description="Disordered" evidence="2">
    <location>
        <begin position="202"/>
        <end position="322"/>
    </location>
</feature>
<protein>
    <recommendedName>
        <fullName evidence="5">IST1-like protein</fullName>
    </recommendedName>
</protein>
<dbReference type="Pfam" id="PF03398">
    <property type="entry name" value="Ist1"/>
    <property type="match status" value="1"/>
</dbReference>
<organism evidence="3 4">
    <name type="scientific">Nicotiana attenuata</name>
    <name type="common">Coyote tobacco</name>
    <dbReference type="NCBI Taxonomy" id="49451"/>
    <lineage>
        <taxon>Eukaryota</taxon>
        <taxon>Viridiplantae</taxon>
        <taxon>Streptophyta</taxon>
        <taxon>Embryophyta</taxon>
        <taxon>Tracheophyta</taxon>
        <taxon>Spermatophyta</taxon>
        <taxon>Magnoliopsida</taxon>
        <taxon>eudicotyledons</taxon>
        <taxon>Gunneridae</taxon>
        <taxon>Pentapetalae</taxon>
        <taxon>asterids</taxon>
        <taxon>lamiids</taxon>
        <taxon>Solanales</taxon>
        <taxon>Solanaceae</taxon>
        <taxon>Nicotianoideae</taxon>
        <taxon>Nicotianeae</taxon>
        <taxon>Nicotiana</taxon>
    </lineage>
</organism>
<dbReference type="EMBL" id="MJEQ01000255">
    <property type="protein sequence ID" value="OIT37910.1"/>
    <property type="molecule type" value="Genomic_DNA"/>
</dbReference>
<feature type="compositionally biased region" description="Low complexity" evidence="2">
    <location>
        <begin position="213"/>
        <end position="227"/>
    </location>
</feature>
<dbReference type="InterPro" id="IPR042277">
    <property type="entry name" value="IST1-like"/>
</dbReference>
<sequence length="343" mass="38988">MLDSWKRNKFCSKCKSTIKQMKTRIEMVRKKRNAMQKYLKNDMADLLKSGLDVNAYDRTEGLLVELNLLSCYDFLEQYCDHIFCHLETMIQQRECPENCREAVACMMFAAARLADLPELRQLRTIFSERYGNSLEFYVSKQFAEKLKAVPHKKDMKLQLMQDIATESGVEWNSKALQQKLYEQVHMSESGQNKESEAATFNHENARHHHTKSRVSTTESSSDSGLDSAHVAKVEYDGDDNAAAKANPKPKSVRRKHVEPQSGDKDSGEENHGLKFANDEVSRQRTRDGPSGRTASLPVELEQISPAELMKGHTRANSCEPDMFGPNYDEVVARLADLSGKSKE</sequence>
<dbReference type="KEGG" id="nau:109240127"/>
<dbReference type="Proteomes" id="UP000187609">
    <property type="component" value="Unassembled WGS sequence"/>
</dbReference>
<dbReference type="Gramene" id="OIT37910">
    <property type="protein sequence ID" value="OIT37910"/>
    <property type="gene ID" value="A4A49_11551"/>
</dbReference>
<comment type="similarity">
    <text evidence="1">Belongs to the IST1 family.</text>
</comment>
<dbReference type="GO" id="GO:0015031">
    <property type="term" value="P:protein transport"/>
    <property type="evidence" value="ECO:0007669"/>
    <property type="project" value="InterPro"/>
</dbReference>
<feature type="compositionally biased region" description="Basic and acidic residues" evidence="2">
    <location>
        <begin position="257"/>
        <end position="289"/>
    </location>
</feature>
<dbReference type="SMR" id="A0A314L8D2"/>
<dbReference type="FunFam" id="1.20.1260.60:FF:000002">
    <property type="entry name" value="Vacuolar protein sorting-associated protein IST1"/>
    <property type="match status" value="1"/>
</dbReference>
<dbReference type="OrthoDB" id="29853at2759"/>
<feature type="compositionally biased region" description="Low complexity" evidence="2">
    <location>
        <begin position="240"/>
        <end position="249"/>
    </location>
</feature>
<dbReference type="InterPro" id="IPR005061">
    <property type="entry name" value="Ist1"/>
</dbReference>
<name>A0A314L8D2_NICAT</name>
<evidence type="ECO:0008006" key="5">
    <source>
        <dbReference type="Google" id="ProtNLM"/>
    </source>
</evidence>
<evidence type="ECO:0000313" key="3">
    <source>
        <dbReference type="EMBL" id="OIT37910.1"/>
    </source>
</evidence>
<reference evidence="3" key="1">
    <citation type="submission" date="2016-11" db="EMBL/GenBank/DDBJ databases">
        <title>The genome of Nicotiana attenuata.</title>
        <authorList>
            <person name="Xu S."/>
            <person name="Brockmoeller T."/>
            <person name="Gaquerel E."/>
            <person name="Navarro A."/>
            <person name="Kuhl H."/>
            <person name="Gase K."/>
            <person name="Ling Z."/>
            <person name="Zhou W."/>
            <person name="Kreitzer C."/>
            <person name="Stanke M."/>
            <person name="Tang H."/>
            <person name="Lyons E."/>
            <person name="Pandey P."/>
            <person name="Pandey S.P."/>
            <person name="Timmermann B."/>
            <person name="Baldwin I.T."/>
        </authorList>
    </citation>
    <scope>NUCLEOTIDE SEQUENCE [LARGE SCALE GENOMIC DNA]</scope>
    <source>
        <strain evidence="3">UT</strain>
    </source>
</reference>
<proteinExistence type="inferred from homology"/>
<evidence type="ECO:0000256" key="1">
    <source>
        <dbReference type="ARBA" id="ARBA00005536"/>
    </source>
</evidence>
<keyword evidence="4" id="KW-1185">Reference proteome</keyword>
<comment type="caution">
    <text evidence="3">The sequence shown here is derived from an EMBL/GenBank/DDBJ whole genome shotgun (WGS) entry which is preliminary data.</text>
</comment>